<evidence type="ECO:0000313" key="3">
    <source>
        <dbReference type="EMBL" id="AGH94450.1"/>
    </source>
</evidence>
<dbReference type="InterPro" id="IPR001387">
    <property type="entry name" value="Cro/C1-type_HTH"/>
</dbReference>
<dbReference type="OrthoDB" id="5471988at2"/>
<keyword evidence="4" id="KW-1185">Reference proteome</keyword>
<dbReference type="Pfam" id="PF01381">
    <property type="entry name" value="HTH_3"/>
    <property type="match status" value="1"/>
</dbReference>
<proteinExistence type="predicted"/>
<name>M4V7N5_9BACT</name>
<dbReference type="SUPFAM" id="SSF47413">
    <property type="entry name" value="lambda repressor-like DNA-binding domains"/>
    <property type="match status" value="1"/>
</dbReference>
<dbReference type="Gene3D" id="1.10.260.40">
    <property type="entry name" value="lambda repressor-like DNA-binding domains"/>
    <property type="match status" value="1"/>
</dbReference>
<dbReference type="EMBL" id="CP003537">
    <property type="protein sequence ID" value="AGH94450.1"/>
    <property type="molecule type" value="Genomic_DNA"/>
</dbReference>
<evidence type="ECO:0000256" key="1">
    <source>
        <dbReference type="SAM" id="MobiDB-lite"/>
    </source>
</evidence>
<organism evidence="3 4">
    <name type="scientific">Pseudobdellovibrio exovorus JSS</name>
    <dbReference type="NCBI Taxonomy" id="1184267"/>
    <lineage>
        <taxon>Bacteria</taxon>
        <taxon>Pseudomonadati</taxon>
        <taxon>Bdellovibrionota</taxon>
        <taxon>Bdellovibrionia</taxon>
        <taxon>Bdellovibrionales</taxon>
        <taxon>Pseudobdellovibrionaceae</taxon>
        <taxon>Pseudobdellovibrio</taxon>
    </lineage>
</organism>
<feature type="domain" description="HTH cro/C1-type" evidence="2">
    <location>
        <begin position="20"/>
        <end position="73"/>
    </location>
</feature>
<reference evidence="3 4" key="1">
    <citation type="journal article" date="2013" name="ISME J.">
        <title>By their genes ye shall know them: genomic signatures of predatory bacteria.</title>
        <authorList>
            <person name="Pasternak Z."/>
            <person name="Pietrokovski S."/>
            <person name="Rotem O."/>
            <person name="Gophna U."/>
            <person name="Lurie-Weinberger M.N."/>
            <person name="Jurkevitch E."/>
        </authorList>
    </citation>
    <scope>NUCLEOTIDE SEQUENCE [LARGE SCALE GENOMIC DNA]</scope>
    <source>
        <strain evidence="3 4">JSS</strain>
    </source>
</reference>
<accession>M4V7N5</accession>
<evidence type="ECO:0000259" key="2">
    <source>
        <dbReference type="PROSITE" id="PS50943"/>
    </source>
</evidence>
<evidence type="ECO:0000313" key="4">
    <source>
        <dbReference type="Proteomes" id="UP000012040"/>
    </source>
</evidence>
<dbReference type="CDD" id="cd00093">
    <property type="entry name" value="HTH_XRE"/>
    <property type="match status" value="1"/>
</dbReference>
<dbReference type="AlphaFoldDB" id="M4V7N5"/>
<dbReference type="KEGG" id="bex:A11Q_230"/>
<dbReference type="PROSITE" id="PS50943">
    <property type="entry name" value="HTH_CROC1"/>
    <property type="match status" value="1"/>
</dbReference>
<dbReference type="SMART" id="SM00530">
    <property type="entry name" value="HTH_XRE"/>
    <property type="match status" value="1"/>
</dbReference>
<dbReference type="STRING" id="1184267.A11Q_230"/>
<sequence>MNNWNDESTYRLLKLIGEAVKTRRLQKNISQAELSKLSGISLNSITRFETGKGNITLYSLINILKVLDMTEALESVFSVNRITPSLLAKAVRKNNVQQRVRRTKGKSTRGPWLWEEDKK</sequence>
<dbReference type="GO" id="GO:0003677">
    <property type="term" value="F:DNA binding"/>
    <property type="evidence" value="ECO:0007669"/>
    <property type="project" value="InterPro"/>
</dbReference>
<feature type="region of interest" description="Disordered" evidence="1">
    <location>
        <begin position="98"/>
        <end position="119"/>
    </location>
</feature>
<dbReference type="InterPro" id="IPR010982">
    <property type="entry name" value="Lambda_DNA-bd_dom_sf"/>
</dbReference>
<dbReference type="RefSeq" id="WP_015468940.1">
    <property type="nucleotide sequence ID" value="NC_020813.1"/>
</dbReference>
<protein>
    <recommendedName>
        <fullName evidence="2">HTH cro/C1-type domain-containing protein</fullName>
    </recommendedName>
</protein>
<dbReference type="Proteomes" id="UP000012040">
    <property type="component" value="Chromosome"/>
</dbReference>
<dbReference type="HOGENOM" id="CLU_153788_4_2_7"/>
<gene>
    <name evidence="3" type="ORF">A11Q_230</name>
</gene>